<name>A0A392RSS5_9FABA</name>
<evidence type="ECO:0000313" key="3">
    <source>
        <dbReference type="Proteomes" id="UP000265520"/>
    </source>
</evidence>
<feature type="region of interest" description="Disordered" evidence="1">
    <location>
        <begin position="34"/>
        <end position="61"/>
    </location>
</feature>
<dbReference type="AlphaFoldDB" id="A0A392RSS5"/>
<dbReference type="Proteomes" id="UP000265520">
    <property type="component" value="Unassembled WGS sequence"/>
</dbReference>
<proteinExistence type="predicted"/>
<keyword evidence="3" id="KW-1185">Reference proteome</keyword>
<feature type="non-terminal residue" evidence="2">
    <location>
        <position position="1"/>
    </location>
</feature>
<comment type="caution">
    <text evidence="2">The sequence shown here is derived from an EMBL/GenBank/DDBJ whole genome shotgun (WGS) entry which is preliminary data.</text>
</comment>
<evidence type="ECO:0000313" key="2">
    <source>
        <dbReference type="EMBL" id="MCI38840.1"/>
    </source>
</evidence>
<reference evidence="2 3" key="1">
    <citation type="journal article" date="2018" name="Front. Plant Sci.">
        <title>Red Clover (Trifolium pratense) and Zigzag Clover (T. medium) - A Picture of Genomic Similarities and Differences.</title>
        <authorList>
            <person name="Dluhosova J."/>
            <person name="Istvanek J."/>
            <person name="Nedelnik J."/>
            <person name="Repkova J."/>
        </authorList>
    </citation>
    <scope>NUCLEOTIDE SEQUENCE [LARGE SCALE GENOMIC DNA]</scope>
    <source>
        <strain evidence="3">cv. 10/8</strain>
        <tissue evidence="2">Leaf</tissue>
    </source>
</reference>
<organism evidence="2 3">
    <name type="scientific">Trifolium medium</name>
    <dbReference type="NCBI Taxonomy" id="97028"/>
    <lineage>
        <taxon>Eukaryota</taxon>
        <taxon>Viridiplantae</taxon>
        <taxon>Streptophyta</taxon>
        <taxon>Embryophyta</taxon>
        <taxon>Tracheophyta</taxon>
        <taxon>Spermatophyta</taxon>
        <taxon>Magnoliopsida</taxon>
        <taxon>eudicotyledons</taxon>
        <taxon>Gunneridae</taxon>
        <taxon>Pentapetalae</taxon>
        <taxon>rosids</taxon>
        <taxon>fabids</taxon>
        <taxon>Fabales</taxon>
        <taxon>Fabaceae</taxon>
        <taxon>Papilionoideae</taxon>
        <taxon>50 kb inversion clade</taxon>
        <taxon>NPAAA clade</taxon>
        <taxon>Hologalegina</taxon>
        <taxon>IRL clade</taxon>
        <taxon>Trifolieae</taxon>
        <taxon>Trifolium</taxon>
    </lineage>
</organism>
<accession>A0A392RSS5</accession>
<sequence length="93" mass="10307">KLQQRYKHVIVWTKDRSLEEIEENGKIWDLEQIGRSGGSGSSKAAFLPMSSSPSEIQSSPSKVSSSAATALWFSICSGSPFALVRLWKKSFEQ</sequence>
<evidence type="ECO:0000256" key="1">
    <source>
        <dbReference type="SAM" id="MobiDB-lite"/>
    </source>
</evidence>
<dbReference type="EMBL" id="LXQA010260603">
    <property type="protein sequence ID" value="MCI38840.1"/>
    <property type="molecule type" value="Genomic_DNA"/>
</dbReference>
<feature type="compositionally biased region" description="Low complexity" evidence="1">
    <location>
        <begin position="48"/>
        <end position="61"/>
    </location>
</feature>
<protein>
    <submittedName>
        <fullName evidence="2">Uncharacterized protein</fullName>
    </submittedName>
</protein>